<protein>
    <submittedName>
        <fullName evidence="1">Uncharacterized protein</fullName>
    </submittedName>
</protein>
<dbReference type="EMBL" id="JAYMGO010000004">
    <property type="protein sequence ID" value="KAL1276089.1"/>
    <property type="molecule type" value="Genomic_DNA"/>
</dbReference>
<dbReference type="Proteomes" id="UP001558613">
    <property type="component" value="Unassembled WGS sequence"/>
</dbReference>
<evidence type="ECO:0000313" key="1">
    <source>
        <dbReference type="EMBL" id="KAL1276089.1"/>
    </source>
</evidence>
<reference evidence="1 2" key="1">
    <citation type="submission" date="2023-09" db="EMBL/GenBank/DDBJ databases">
        <authorList>
            <person name="Wang M."/>
        </authorList>
    </citation>
    <scope>NUCLEOTIDE SEQUENCE [LARGE SCALE GENOMIC DNA]</scope>
    <source>
        <strain evidence="1">GT-2023</strain>
        <tissue evidence="1">Liver</tissue>
    </source>
</reference>
<evidence type="ECO:0000313" key="2">
    <source>
        <dbReference type="Proteomes" id="UP001558613"/>
    </source>
</evidence>
<sequence length="195" mass="22017">MNLPLVAQSLITFSDLSSSTLLKLSQLTLAGCDTQWARALFWDHEGKELHSCRQDTLKAPVATVSILNIPHLNTLLFPAPQTKWLLCREEGCARPADGHMRSQRSIAVVCTLQMMKTLQYSQSQQDDFAPSVFHIVVITRSTEMQIKLQSLQVERYTLLLPLCTDLHFLLPLTHQELRLELQELVACSQQDCSKG</sequence>
<name>A0ABR3NGI4_9TELE</name>
<keyword evidence="2" id="KW-1185">Reference proteome</keyword>
<organism evidence="1 2">
    <name type="scientific">Cirrhinus molitorella</name>
    <name type="common">mud carp</name>
    <dbReference type="NCBI Taxonomy" id="172907"/>
    <lineage>
        <taxon>Eukaryota</taxon>
        <taxon>Metazoa</taxon>
        <taxon>Chordata</taxon>
        <taxon>Craniata</taxon>
        <taxon>Vertebrata</taxon>
        <taxon>Euteleostomi</taxon>
        <taxon>Actinopterygii</taxon>
        <taxon>Neopterygii</taxon>
        <taxon>Teleostei</taxon>
        <taxon>Ostariophysi</taxon>
        <taxon>Cypriniformes</taxon>
        <taxon>Cyprinidae</taxon>
        <taxon>Labeoninae</taxon>
        <taxon>Labeonini</taxon>
        <taxon>Cirrhinus</taxon>
    </lineage>
</organism>
<comment type="caution">
    <text evidence="1">The sequence shown here is derived from an EMBL/GenBank/DDBJ whole genome shotgun (WGS) entry which is preliminary data.</text>
</comment>
<proteinExistence type="predicted"/>
<accession>A0ABR3NGI4</accession>
<gene>
    <name evidence="1" type="ORF">QQF64_035712</name>
</gene>